<dbReference type="InterPro" id="IPR009003">
    <property type="entry name" value="Peptidase_S1_PA"/>
</dbReference>
<keyword evidence="3" id="KW-1185">Reference proteome</keyword>
<dbReference type="SUPFAM" id="SSF50494">
    <property type="entry name" value="Trypsin-like serine proteases"/>
    <property type="match status" value="1"/>
</dbReference>
<comment type="caution">
    <text evidence="2">The sequence shown here is derived from an EMBL/GenBank/DDBJ whole genome shotgun (WGS) entry which is preliminary data.</text>
</comment>
<sequence length="651" mass="70340">MTDKLDALLARATVRIGPAGSPHTLWGSGFFVAPGWALTCAHVLRPQDDPERVGPLRVTGANGLDAEARLAYCLGGGPYPEQDLALVRVAQAGRHACARLTDRYGAPSAVTAHGWRAPNGGPAQRWQGQTECNGKDGAHGLTLAPQVEIPHGASGGPLLDRDSGLVAGVVKARRRDKDGGLAVAVTALRQFRDALPICGEDSLGPDPYAALVRAHDIWHEQVHGALSWVAAQEDLARPGEPAWSARDSAEAAALLAALPPPDSVAEVQELVERVSGEESLWEEETAPHDWRDGHGWLYDSQEGADLVSLHYLRVVAAARARRAPDAAAALERWVERRAERLPNPVRALLMGVPVGHPGARHGAPFPVHRSQPVPSGCPGDGDGPVVAVELEPDLFRPHDRFHWRIWEWTGGPDSVRVVDQNTDGEGASLAELPHLLGEPLSRAFRRLDTDRRTRLEIALPVQHFGMDVHLWRPGPVVRSLRPHPAERPFGVHREVVLRSLARRGEPGTTWRERWAAVTEKGGEPLPVASEAYAERALTEAPPNAVPVLCRPPAESTAALTRAISEGFGVILWSLRADHSLGCGAECGSLLGSTTELLGTLDHATALPDRLRSLRERISQADTDAEWAEHLALCYDDPRRPIPLCDDLLESP</sequence>
<proteinExistence type="predicted"/>
<evidence type="ECO:0000313" key="3">
    <source>
        <dbReference type="Proteomes" id="UP001605990"/>
    </source>
</evidence>
<dbReference type="Proteomes" id="UP001605990">
    <property type="component" value="Unassembled WGS sequence"/>
</dbReference>
<protein>
    <submittedName>
        <fullName evidence="2">Trypsin-like peptidase domain-containing protein</fullName>
    </submittedName>
</protein>
<gene>
    <name evidence="2" type="ORF">ACGU38_21370</name>
</gene>
<organism evidence="2 3">
    <name type="scientific">Streptomyces rochei</name>
    <name type="common">Streptomyces parvullus</name>
    <dbReference type="NCBI Taxonomy" id="1928"/>
    <lineage>
        <taxon>Bacteria</taxon>
        <taxon>Bacillati</taxon>
        <taxon>Actinomycetota</taxon>
        <taxon>Actinomycetes</taxon>
        <taxon>Kitasatosporales</taxon>
        <taxon>Streptomycetaceae</taxon>
        <taxon>Streptomyces</taxon>
        <taxon>Streptomyces rochei group</taxon>
    </lineage>
</organism>
<feature type="domain" description="vWA-MoxR associated protein C-terminal" evidence="1">
    <location>
        <begin position="399"/>
        <end position="637"/>
    </location>
</feature>
<evidence type="ECO:0000259" key="1">
    <source>
        <dbReference type="Pfam" id="PF20028"/>
    </source>
</evidence>
<dbReference type="RefSeq" id="WP_046248369.1">
    <property type="nucleotide sequence ID" value="NZ_JBIDAO010000003.1"/>
</dbReference>
<accession>A0ABW7E4N3</accession>
<dbReference type="EMBL" id="JBIENY010000302">
    <property type="protein sequence ID" value="MFG6297906.1"/>
    <property type="molecule type" value="Genomic_DNA"/>
</dbReference>
<reference evidence="2 3" key="1">
    <citation type="submission" date="2024-10" db="EMBL/GenBank/DDBJ databases">
        <title>Draft genome assembly of a novel steroid transforming actinomycete isolated from African clawed frog Xenopus laevis.</title>
        <authorList>
            <person name="Bragin E."/>
            <person name="Kollerov V."/>
            <person name="Donova M.V."/>
        </authorList>
    </citation>
    <scope>NUCLEOTIDE SEQUENCE [LARGE SCALE GENOMIC DNA]</scope>
    <source>
        <strain evidence="2 3">MTOC-St3</strain>
    </source>
</reference>
<name>A0ABW7E4N3_STRRO</name>
<dbReference type="Pfam" id="PF13365">
    <property type="entry name" value="Trypsin_2"/>
    <property type="match status" value="1"/>
</dbReference>
<dbReference type="Pfam" id="PF20028">
    <property type="entry name" value="VMAP-C"/>
    <property type="match status" value="1"/>
</dbReference>
<evidence type="ECO:0000313" key="2">
    <source>
        <dbReference type="EMBL" id="MFG6297906.1"/>
    </source>
</evidence>
<dbReference type="InterPro" id="IPR045450">
    <property type="entry name" value="VMAP_C"/>
</dbReference>
<dbReference type="Gene3D" id="2.40.10.120">
    <property type="match status" value="1"/>
</dbReference>